<protein>
    <recommendedName>
        <fullName evidence="4">Sce7726 family protein</fullName>
    </recommendedName>
</protein>
<dbReference type="AlphaFoldDB" id="A0A1T4LU68"/>
<dbReference type="InterPro" id="IPR047729">
    <property type="entry name" value="Sce7726-like"/>
</dbReference>
<evidence type="ECO:0000313" key="2">
    <source>
        <dbReference type="EMBL" id="SJZ58225.1"/>
    </source>
</evidence>
<accession>A0A1T4LU68</accession>
<dbReference type="OrthoDB" id="128875at2"/>
<reference evidence="2 3" key="1">
    <citation type="submission" date="2017-02" db="EMBL/GenBank/DDBJ databases">
        <authorList>
            <person name="Peterson S.W."/>
        </authorList>
    </citation>
    <scope>NUCLEOTIDE SEQUENCE [LARGE SCALE GENOMIC DNA]</scope>
    <source>
        <strain evidence="2 3">ATCC 17233</strain>
    </source>
</reference>
<dbReference type="NCBIfam" id="NF033832">
    <property type="entry name" value="sce7726_fam"/>
    <property type="match status" value="1"/>
</dbReference>
<feature type="region of interest" description="Disordered" evidence="1">
    <location>
        <begin position="184"/>
        <end position="216"/>
    </location>
</feature>
<evidence type="ECO:0008006" key="4">
    <source>
        <dbReference type="Google" id="ProtNLM"/>
    </source>
</evidence>
<organism evidence="2 3">
    <name type="scientific">Eubacterium ruminantium</name>
    <dbReference type="NCBI Taxonomy" id="42322"/>
    <lineage>
        <taxon>Bacteria</taxon>
        <taxon>Bacillati</taxon>
        <taxon>Bacillota</taxon>
        <taxon>Clostridia</taxon>
        <taxon>Eubacteriales</taxon>
        <taxon>Eubacteriaceae</taxon>
        <taxon>Eubacterium</taxon>
    </lineage>
</organism>
<feature type="compositionally biased region" description="Basic residues" evidence="1">
    <location>
        <begin position="184"/>
        <end position="198"/>
    </location>
</feature>
<dbReference type="Proteomes" id="UP000189857">
    <property type="component" value="Unassembled WGS sequence"/>
</dbReference>
<dbReference type="RefSeq" id="WP_143000639.1">
    <property type="nucleotide sequence ID" value="NZ_FMTO01000004.1"/>
</dbReference>
<sequence>MLDKEMREPLFDYLDEHFGKIRIIEEKNILKSRADVLGIVKGAIIGFEIKSDSDTYVRLNTQVKDYDRFCDYAYLVIGKSHLLHAGEHVPEHWGIICISDEVKMIREAKLCPKVKFTDQLGLLWRNELTEILLNNHFPKYTSKNKKEIVKFLIEKVDNDLLREQMTDCLFERDYNIFDGAKKTVKKKSSSGKRRKRPPKPVGVTHVIMGRKRRRKK</sequence>
<gene>
    <name evidence="2" type="ORF">SAMN02745110_00937</name>
</gene>
<keyword evidence="3" id="KW-1185">Reference proteome</keyword>
<name>A0A1T4LU68_9FIRM</name>
<proteinExistence type="predicted"/>
<evidence type="ECO:0000256" key="1">
    <source>
        <dbReference type="SAM" id="MobiDB-lite"/>
    </source>
</evidence>
<dbReference type="EMBL" id="FUXA01000006">
    <property type="protein sequence ID" value="SJZ58225.1"/>
    <property type="molecule type" value="Genomic_DNA"/>
</dbReference>
<evidence type="ECO:0000313" key="3">
    <source>
        <dbReference type="Proteomes" id="UP000189857"/>
    </source>
</evidence>